<dbReference type="InterPro" id="IPR027417">
    <property type="entry name" value="P-loop_NTPase"/>
</dbReference>
<evidence type="ECO:0000313" key="10">
    <source>
        <dbReference type="Proteomes" id="UP000282483"/>
    </source>
</evidence>
<keyword evidence="2 8" id="KW-0436">Ligase</keyword>
<keyword evidence="10" id="KW-1185">Reference proteome</keyword>
<dbReference type="KEGG" id="rvi:RVIR1_14570"/>
<dbReference type="PIRSF" id="PIRSF006755">
    <property type="entry name" value="DTB_synth"/>
    <property type="match status" value="1"/>
</dbReference>
<feature type="binding site" evidence="8">
    <location>
        <position position="44"/>
    </location>
    <ligand>
        <name>substrate</name>
    </ligand>
</feature>
<accession>A0A2Z5V805</accession>
<dbReference type="GO" id="GO:0042803">
    <property type="term" value="F:protein homodimerization activity"/>
    <property type="evidence" value="ECO:0007669"/>
    <property type="project" value="UniProtKB-ARBA"/>
</dbReference>
<feature type="binding site" evidence="8">
    <location>
        <position position="119"/>
    </location>
    <ligand>
        <name>Mg(2+)</name>
        <dbReference type="ChEBI" id="CHEBI:18420"/>
    </ligand>
</feature>
<dbReference type="GO" id="GO:0000287">
    <property type="term" value="F:magnesium ion binding"/>
    <property type="evidence" value="ECO:0007669"/>
    <property type="project" value="UniProtKB-UniRule"/>
</dbReference>
<dbReference type="Proteomes" id="UP000282483">
    <property type="component" value="Chromosome"/>
</dbReference>
<keyword evidence="7 8" id="KW-0460">Magnesium</keyword>
<dbReference type="Gene3D" id="3.40.50.300">
    <property type="entry name" value="P-loop containing nucleotide triphosphate hydrolases"/>
    <property type="match status" value="1"/>
</dbReference>
<dbReference type="GO" id="GO:0004141">
    <property type="term" value="F:dethiobiotin synthase activity"/>
    <property type="evidence" value="ECO:0007669"/>
    <property type="project" value="UniProtKB-UniRule"/>
</dbReference>
<keyword evidence="4 8" id="KW-0547">Nucleotide-binding</keyword>
<dbReference type="PANTHER" id="PTHR43210:SF5">
    <property type="entry name" value="DETHIOBIOTIN SYNTHETASE"/>
    <property type="match status" value="1"/>
</dbReference>
<comment type="function">
    <text evidence="8">Catalyzes a mechanistically unusual reaction, the ATP-dependent insertion of CO2 between the N7 and N8 nitrogen atoms of 7,8-diaminopelargonic acid (DAPA, also called 7,8-diammoniononanoate) to form a ureido ring.</text>
</comment>
<feature type="binding site" evidence="8">
    <location>
        <position position="19"/>
    </location>
    <ligand>
        <name>Mg(2+)</name>
        <dbReference type="ChEBI" id="CHEBI:18420"/>
    </ligand>
</feature>
<feature type="active site" evidence="8">
    <location>
        <position position="40"/>
    </location>
</feature>
<dbReference type="Pfam" id="PF13500">
    <property type="entry name" value="AAA_26"/>
    <property type="match status" value="1"/>
</dbReference>
<dbReference type="RefSeq" id="WP_197720801.1">
    <property type="nucleotide sequence ID" value="NZ_AP018005.1"/>
</dbReference>
<evidence type="ECO:0000256" key="6">
    <source>
        <dbReference type="ARBA" id="ARBA00022840"/>
    </source>
</evidence>
<dbReference type="CDD" id="cd03109">
    <property type="entry name" value="DTBS"/>
    <property type="match status" value="1"/>
</dbReference>
<dbReference type="FunFam" id="3.40.50.300:FF:000292">
    <property type="entry name" value="ATP-dependent dethiobiotin synthetase BioD"/>
    <property type="match status" value="1"/>
</dbReference>
<comment type="catalytic activity">
    <reaction evidence="8">
        <text>(7R,8S)-7,8-diammoniononanoate + CO2 + ATP = (4R,5S)-dethiobiotin + ADP + phosphate + 3 H(+)</text>
        <dbReference type="Rhea" id="RHEA:15805"/>
        <dbReference type="ChEBI" id="CHEBI:15378"/>
        <dbReference type="ChEBI" id="CHEBI:16526"/>
        <dbReference type="ChEBI" id="CHEBI:30616"/>
        <dbReference type="ChEBI" id="CHEBI:43474"/>
        <dbReference type="ChEBI" id="CHEBI:149469"/>
        <dbReference type="ChEBI" id="CHEBI:149473"/>
        <dbReference type="ChEBI" id="CHEBI:456216"/>
        <dbReference type="EC" id="6.3.3.3"/>
    </reaction>
</comment>
<dbReference type="PANTHER" id="PTHR43210">
    <property type="entry name" value="DETHIOBIOTIN SYNTHETASE"/>
    <property type="match status" value="1"/>
</dbReference>
<dbReference type="AlphaFoldDB" id="A0A2Z5V805"/>
<reference evidence="9 10" key="1">
    <citation type="submission" date="2017-03" db="EMBL/GenBank/DDBJ databases">
        <title>The genome sequence of Candidatus Rickettsiella viridis.</title>
        <authorList>
            <person name="Nikoh N."/>
            <person name="Tsuchida T."/>
            <person name="Yamaguchi K."/>
            <person name="Maeda T."/>
            <person name="Shigenobu S."/>
            <person name="Fukatsu T."/>
        </authorList>
    </citation>
    <scope>NUCLEOTIDE SEQUENCE [LARGE SCALE GENOMIC DNA]</scope>
    <source>
        <strain evidence="9 10">Ap-RA04</strain>
    </source>
</reference>
<proteinExistence type="inferred from homology"/>
<evidence type="ECO:0000256" key="2">
    <source>
        <dbReference type="ARBA" id="ARBA00022598"/>
    </source>
</evidence>
<comment type="subunit">
    <text evidence="8">Homodimer.</text>
</comment>
<keyword evidence="3 8" id="KW-0479">Metal-binding</keyword>
<dbReference type="UniPathway" id="UPA00078">
    <property type="reaction ID" value="UER00161"/>
</dbReference>
<dbReference type="EC" id="6.3.3.3" evidence="8"/>
<comment type="subcellular location">
    <subcellularLocation>
        <location evidence="8">Cytoplasm</location>
    </subcellularLocation>
</comment>
<comment type="pathway">
    <text evidence="8">Cofactor biosynthesis; biotin biosynthesis; biotin from 7,8-diaminononanoate: step 1/2.</text>
</comment>
<feature type="binding site" evidence="8">
    <location>
        <position position="57"/>
    </location>
    <ligand>
        <name>ATP</name>
        <dbReference type="ChEBI" id="CHEBI:30616"/>
    </ligand>
</feature>
<dbReference type="GO" id="GO:0005829">
    <property type="term" value="C:cytosol"/>
    <property type="evidence" value="ECO:0007669"/>
    <property type="project" value="TreeGrafter"/>
</dbReference>
<organism evidence="9 10">
    <name type="scientific">Candidatus Rickettsiella viridis</name>
    <dbReference type="NCBI Taxonomy" id="676208"/>
    <lineage>
        <taxon>Bacteria</taxon>
        <taxon>Pseudomonadati</taxon>
        <taxon>Pseudomonadota</taxon>
        <taxon>Gammaproteobacteria</taxon>
        <taxon>Legionellales</taxon>
        <taxon>Coxiellaceae</taxon>
        <taxon>Rickettsiella</taxon>
    </lineage>
</organism>
<keyword evidence="6 8" id="KW-0067">ATP-binding</keyword>
<feature type="binding site" evidence="8">
    <location>
        <begin position="179"/>
        <end position="180"/>
    </location>
    <ligand>
        <name>ATP</name>
        <dbReference type="ChEBI" id="CHEBI:30616"/>
    </ligand>
</feature>
<dbReference type="GO" id="GO:0009102">
    <property type="term" value="P:biotin biosynthetic process"/>
    <property type="evidence" value="ECO:0007669"/>
    <property type="project" value="UniProtKB-UniRule"/>
</dbReference>
<dbReference type="EMBL" id="AP018005">
    <property type="protein sequence ID" value="BBB15897.1"/>
    <property type="molecule type" value="Genomic_DNA"/>
</dbReference>
<dbReference type="NCBIfam" id="TIGR00347">
    <property type="entry name" value="bioD"/>
    <property type="match status" value="1"/>
</dbReference>
<feature type="binding site" evidence="8">
    <location>
        <begin position="119"/>
        <end position="122"/>
    </location>
    <ligand>
        <name>ATP</name>
        <dbReference type="ChEBI" id="CHEBI:30616"/>
    </ligand>
</feature>
<evidence type="ECO:0000256" key="3">
    <source>
        <dbReference type="ARBA" id="ARBA00022723"/>
    </source>
</evidence>
<evidence type="ECO:0000256" key="8">
    <source>
        <dbReference type="HAMAP-Rule" id="MF_00336"/>
    </source>
</evidence>
<comment type="similarity">
    <text evidence="8">Belongs to the dethiobiotin synthetase family.</text>
</comment>
<evidence type="ECO:0000256" key="7">
    <source>
        <dbReference type="ARBA" id="ARBA00022842"/>
    </source>
</evidence>
<protein>
    <recommendedName>
        <fullName evidence="8">ATP-dependent dethiobiotin synthetase BioD</fullName>
        <ecNumber evidence="8">6.3.3.3</ecNumber>
    </recommendedName>
    <alternativeName>
        <fullName evidence="8">DTB synthetase</fullName>
        <shortName evidence="8">DTBS</shortName>
    </alternativeName>
    <alternativeName>
        <fullName evidence="8">Dethiobiotin synthase</fullName>
    </alternativeName>
</protein>
<sequence>MMASKSFFILGTDTGVGKTIAAGALLTGLKVQGLSTIGLKPIASGAQLTPMGLRSDDAICLQKAASICLPYQQVNPFCFVDPIAPHIAAEREKRLLSVSAITQSCQLALSYQADYGVIEGVGGVSVPLNKKENFADLVQIMGFPIILVVGMRLGCLNQALLTWNYLQQRQLPVIGWIANQVDPMMHCIEENINFLKSSFPMPYLGFFPYLQEINLSVFSSLINYEALLGVLETIGI</sequence>
<evidence type="ECO:0000256" key="5">
    <source>
        <dbReference type="ARBA" id="ARBA00022756"/>
    </source>
</evidence>
<dbReference type="InterPro" id="IPR004472">
    <property type="entry name" value="DTB_synth_BioD"/>
</dbReference>
<keyword evidence="5 8" id="KW-0093">Biotin biosynthesis</keyword>
<feature type="binding site" evidence="8">
    <location>
        <position position="57"/>
    </location>
    <ligand>
        <name>Mg(2+)</name>
        <dbReference type="ChEBI" id="CHEBI:18420"/>
    </ligand>
</feature>
<gene>
    <name evidence="8 9" type="primary">bioD</name>
    <name evidence="9" type="ORF">RVIR1_14570</name>
</gene>
<dbReference type="HAMAP" id="MF_00336">
    <property type="entry name" value="BioD"/>
    <property type="match status" value="1"/>
</dbReference>
<feature type="binding site" evidence="8">
    <location>
        <begin position="208"/>
        <end position="210"/>
    </location>
    <ligand>
        <name>ATP</name>
        <dbReference type="ChEBI" id="CHEBI:30616"/>
    </ligand>
</feature>
<keyword evidence="1 8" id="KW-0963">Cytoplasm</keyword>
<evidence type="ECO:0000313" key="9">
    <source>
        <dbReference type="EMBL" id="BBB15897.1"/>
    </source>
</evidence>
<evidence type="ECO:0000256" key="4">
    <source>
        <dbReference type="ARBA" id="ARBA00022741"/>
    </source>
</evidence>
<feature type="binding site" evidence="8">
    <location>
        <begin position="15"/>
        <end position="20"/>
    </location>
    <ligand>
        <name>ATP</name>
        <dbReference type="ChEBI" id="CHEBI:30616"/>
    </ligand>
</feature>
<dbReference type="GO" id="GO:0005524">
    <property type="term" value="F:ATP binding"/>
    <property type="evidence" value="ECO:0007669"/>
    <property type="project" value="UniProtKB-UniRule"/>
</dbReference>
<comment type="caution">
    <text evidence="8">Lacks conserved residue(s) required for the propagation of feature annotation.</text>
</comment>
<name>A0A2Z5V805_9COXI</name>
<dbReference type="SUPFAM" id="SSF52540">
    <property type="entry name" value="P-loop containing nucleoside triphosphate hydrolases"/>
    <property type="match status" value="1"/>
</dbReference>
<evidence type="ECO:0000256" key="1">
    <source>
        <dbReference type="ARBA" id="ARBA00022490"/>
    </source>
</evidence>
<comment type="cofactor">
    <cofactor evidence="8">
        <name>Mg(2+)</name>
        <dbReference type="ChEBI" id="CHEBI:18420"/>
    </cofactor>
</comment>